<dbReference type="Pfam" id="PF10613">
    <property type="entry name" value="Lig_chan-Glu_bd"/>
    <property type="match status" value="1"/>
</dbReference>
<dbReference type="InterPro" id="IPR019594">
    <property type="entry name" value="Glu/Gly-bd"/>
</dbReference>
<proteinExistence type="inferred from homology"/>
<evidence type="ECO:0000256" key="6">
    <source>
        <dbReference type="ARBA" id="ARBA00022723"/>
    </source>
</evidence>
<dbReference type="GO" id="GO:0005886">
    <property type="term" value="C:plasma membrane"/>
    <property type="evidence" value="ECO:0007669"/>
    <property type="project" value="UniProtKB-SubCell"/>
</dbReference>
<dbReference type="Proteomes" id="UP000054359">
    <property type="component" value="Unassembled WGS sequence"/>
</dbReference>
<dbReference type="Gene3D" id="3.40.190.10">
    <property type="entry name" value="Periplasmic binding protein-like II"/>
    <property type="match status" value="3"/>
</dbReference>
<feature type="binding site" evidence="15">
    <location>
        <position position="282"/>
    </location>
    <ligand>
        <name>L-glutamate</name>
        <dbReference type="ChEBI" id="CHEBI:29985"/>
    </ligand>
</feature>
<evidence type="ECO:0000313" key="21">
    <source>
        <dbReference type="EMBL" id="KFM65673.1"/>
    </source>
</evidence>
<comment type="similarity">
    <text evidence="2">Belongs to the glutamate-gated ion channel (TC 1.A.10.1) family.</text>
</comment>
<evidence type="ECO:0000256" key="9">
    <source>
        <dbReference type="ARBA" id="ARBA00023065"/>
    </source>
</evidence>
<dbReference type="InterPro" id="IPR001320">
    <property type="entry name" value="Iontro_rcpt_C"/>
</dbReference>
<reference evidence="21 22" key="1">
    <citation type="submission" date="2013-11" db="EMBL/GenBank/DDBJ databases">
        <title>Genome sequencing of Stegodyphus mimosarum.</title>
        <authorList>
            <person name="Bechsgaard J."/>
        </authorList>
    </citation>
    <scope>NUCLEOTIDE SEQUENCE [LARGE SCALE GENOMIC DNA]</scope>
</reference>
<keyword evidence="11 21" id="KW-0675">Receptor</keyword>
<dbReference type="GO" id="GO:0046872">
    <property type="term" value="F:metal ion binding"/>
    <property type="evidence" value="ECO:0007669"/>
    <property type="project" value="UniProtKB-KW"/>
</dbReference>
<feature type="site" description="Interaction with the cone snail toxin Con-ikot-ikot" evidence="16">
    <location>
        <position position="246"/>
    </location>
</feature>
<dbReference type="EMBL" id="KK115663">
    <property type="protein sequence ID" value="KFM65673.1"/>
    <property type="molecule type" value="Genomic_DNA"/>
</dbReference>
<feature type="binding site" evidence="15">
    <location>
        <position position="72"/>
    </location>
    <ligand>
        <name>L-glutamate</name>
        <dbReference type="ChEBI" id="CHEBI:29985"/>
    </ligand>
</feature>
<feature type="transmembrane region" description="Helical" evidence="18">
    <location>
        <begin position="111"/>
        <end position="133"/>
    </location>
</feature>
<evidence type="ECO:0000256" key="12">
    <source>
        <dbReference type="ARBA" id="ARBA00023180"/>
    </source>
</evidence>
<keyword evidence="14" id="KW-0407">Ion channel</keyword>
<evidence type="ECO:0000256" key="8">
    <source>
        <dbReference type="ARBA" id="ARBA00022989"/>
    </source>
</evidence>
<feature type="disulfide bond" evidence="17">
    <location>
        <begin position="296"/>
        <end position="349"/>
    </location>
</feature>
<keyword evidence="5 18" id="KW-0812">Transmembrane</keyword>
<dbReference type="Pfam" id="PF00060">
    <property type="entry name" value="Lig_chan"/>
    <property type="match status" value="1"/>
</dbReference>
<keyword evidence="12" id="KW-0325">Glycoprotein</keyword>
<feature type="binding site" evidence="15">
    <location>
        <position position="241"/>
    </location>
    <ligand>
        <name>L-glutamate</name>
        <dbReference type="ChEBI" id="CHEBI:29985"/>
    </ligand>
</feature>
<dbReference type="GO" id="GO:0015276">
    <property type="term" value="F:ligand-gated monoatomic ion channel activity"/>
    <property type="evidence" value="ECO:0007669"/>
    <property type="project" value="InterPro"/>
</dbReference>
<dbReference type="FunFam" id="1.10.287.70:FF:000199">
    <property type="entry name" value="Glutamate receptor ionotropic, NMDA 2B"/>
    <property type="match status" value="1"/>
</dbReference>
<evidence type="ECO:0000256" key="3">
    <source>
        <dbReference type="ARBA" id="ARBA00022448"/>
    </source>
</evidence>
<organism evidence="21 22">
    <name type="scientific">Stegodyphus mimosarum</name>
    <name type="common">African social velvet spider</name>
    <dbReference type="NCBI Taxonomy" id="407821"/>
    <lineage>
        <taxon>Eukaryota</taxon>
        <taxon>Metazoa</taxon>
        <taxon>Ecdysozoa</taxon>
        <taxon>Arthropoda</taxon>
        <taxon>Chelicerata</taxon>
        <taxon>Arachnida</taxon>
        <taxon>Araneae</taxon>
        <taxon>Araneomorphae</taxon>
        <taxon>Entelegynae</taxon>
        <taxon>Eresoidea</taxon>
        <taxon>Eresidae</taxon>
        <taxon>Stegodyphus</taxon>
    </lineage>
</organism>
<evidence type="ECO:0000256" key="5">
    <source>
        <dbReference type="ARBA" id="ARBA00022692"/>
    </source>
</evidence>
<dbReference type="OMA" id="EMHAYMK"/>
<dbReference type="InterPro" id="IPR001508">
    <property type="entry name" value="Iono_Glu_rcpt_met"/>
</dbReference>
<evidence type="ECO:0000313" key="22">
    <source>
        <dbReference type="Proteomes" id="UP000054359"/>
    </source>
</evidence>
<feature type="site" description="Crucial to convey clamshell closure to channel opening" evidence="16">
    <location>
        <position position="213"/>
    </location>
</feature>
<protein>
    <submittedName>
        <fullName evidence="21">Glutamate [NMDA] receptor subunit epsilon-1</fullName>
    </submittedName>
</protein>
<evidence type="ECO:0000259" key="19">
    <source>
        <dbReference type="SMART" id="SM00079"/>
    </source>
</evidence>
<keyword evidence="10 18" id="KW-0472">Membrane</keyword>
<evidence type="ECO:0000256" key="13">
    <source>
        <dbReference type="ARBA" id="ARBA00023286"/>
    </source>
</evidence>
<keyword evidence="17" id="KW-1015">Disulfide bond</keyword>
<feature type="transmembrane region" description="Helical" evidence="18">
    <location>
        <begin position="153"/>
        <end position="172"/>
    </location>
</feature>
<evidence type="ECO:0000256" key="16">
    <source>
        <dbReference type="PIRSR" id="PIRSR601508-2"/>
    </source>
</evidence>
<name>A0A087TKN4_STEMI</name>
<dbReference type="FunFam" id="3.40.190.10:FF:000155">
    <property type="entry name" value="Glutamate receptor ionotropic, NMDA 2B"/>
    <property type="match status" value="1"/>
</dbReference>
<dbReference type="GO" id="GO:0038023">
    <property type="term" value="F:signaling receptor activity"/>
    <property type="evidence" value="ECO:0007669"/>
    <property type="project" value="InterPro"/>
</dbReference>
<dbReference type="STRING" id="407821.A0A087TKN4"/>
<dbReference type="SUPFAM" id="SSF53850">
    <property type="entry name" value="Periplasmic binding protein-like II"/>
    <property type="match status" value="1"/>
</dbReference>
<feature type="domain" description="Ionotropic glutamate receptor C-terminal" evidence="19">
    <location>
        <begin position="1"/>
        <end position="347"/>
    </location>
</feature>
<evidence type="ECO:0000256" key="10">
    <source>
        <dbReference type="ARBA" id="ARBA00023136"/>
    </source>
</evidence>
<sequence>MRNSNYYMCCSGFCIDLLQKFANDLRFSYDLYRVEDGVWGVFENNTWNGLVKEILDGNADMVVTSIKINSERQKAVDFTVPFMETGIAIVVAKKTGIISPKAFLEPFDTTSWLMILLISIQVAALAIFFFEWLSPSGYDMKMLPPREHRFSLFRTYWLVWAILFGAAVNVDCPRGYTARFMSNVWAMFAVVFLAIYTANLAAFMITREEFYDLRGIEDERLYNPRKTTPPFRYGTIPHGNTEAVLRVNKPELYRYMKAFKKKTVLEGIKAVKKAELDAFVYDATVLEYLVGQDNECRLLTVGSWYAMTGYGFALPKKSKYLNMFNRKMIEYRENGDIERLQRFWLQGVCKPQNQKRNASNPLDINQFMSAFLLLGCGVLFTLLLLGMEHIYFLYIRKHLSKKDDGGCFTLVSLSMGKSLSFRGAVYEAQDLIKHHRCKDPVCDTQLWKVKHELDMARIRIRKLENYILQLTGSSPTTAVKQPIDLTRNHILTNEPIKNALPVTTREQL</sequence>
<keyword evidence="22" id="KW-1185">Reference proteome</keyword>
<feature type="transmembrane region" description="Helical" evidence="18">
    <location>
        <begin position="184"/>
        <end position="205"/>
    </location>
</feature>
<feature type="non-terminal residue" evidence="21">
    <location>
        <position position="508"/>
    </location>
</feature>
<evidence type="ECO:0000259" key="20">
    <source>
        <dbReference type="SMART" id="SM00918"/>
    </source>
</evidence>
<dbReference type="OrthoDB" id="6419241at2759"/>
<dbReference type="FunFam" id="3.40.190.10:FF:000009">
    <property type="entry name" value="Putative glutamate receptor ionotropic NMDA 2B"/>
    <property type="match status" value="1"/>
</dbReference>
<evidence type="ECO:0000256" key="7">
    <source>
        <dbReference type="ARBA" id="ARBA00022833"/>
    </source>
</evidence>
<keyword evidence="8 18" id="KW-1133">Transmembrane helix</keyword>
<evidence type="ECO:0000256" key="2">
    <source>
        <dbReference type="ARBA" id="ARBA00008685"/>
    </source>
</evidence>
<comment type="subcellular location">
    <subcellularLocation>
        <location evidence="1">Cell membrane</location>
        <topology evidence="1">Multi-pass membrane protein</topology>
    </subcellularLocation>
</comment>
<evidence type="ECO:0000256" key="4">
    <source>
        <dbReference type="ARBA" id="ARBA00022475"/>
    </source>
</evidence>
<keyword evidence="9" id="KW-0406">Ion transport</keyword>
<feature type="domain" description="Ionotropic glutamate receptor L-glutamate and glycine-binding" evidence="20">
    <location>
        <begin position="1"/>
        <end position="56"/>
    </location>
</feature>
<evidence type="ECO:0000256" key="17">
    <source>
        <dbReference type="PIRSR" id="PIRSR601508-3"/>
    </source>
</evidence>
<dbReference type="SMART" id="SM00918">
    <property type="entry name" value="Lig_chan-Glu_bd"/>
    <property type="match status" value="1"/>
</dbReference>
<dbReference type="PRINTS" id="PR00177">
    <property type="entry name" value="NMDARECEPTOR"/>
</dbReference>
<evidence type="ECO:0000256" key="11">
    <source>
        <dbReference type="ARBA" id="ARBA00023170"/>
    </source>
</evidence>
<evidence type="ECO:0000256" key="1">
    <source>
        <dbReference type="ARBA" id="ARBA00004651"/>
    </source>
</evidence>
<dbReference type="PANTHER" id="PTHR18966">
    <property type="entry name" value="IONOTROPIC GLUTAMATE RECEPTOR"/>
    <property type="match status" value="1"/>
</dbReference>
<evidence type="ECO:0000256" key="15">
    <source>
        <dbReference type="PIRSR" id="PIRSR601508-1"/>
    </source>
</evidence>
<evidence type="ECO:0000256" key="14">
    <source>
        <dbReference type="ARBA" id="ARBA00023303"/>
    </source>
</evidence>
<accession>A0A087TKN4</accession>
<keyword evidence="7" id="KW-0862">Zinc</keyword>
<keyword evidence="3" id="KW-0813">Transport</keyword>
<keyword evidence="13" id="KW-1071">Ligand-gated ion channel</keyword>
<evidence type="ECO:0000256" key="18">
    <source>
        <dbReference type="SAM" id="Phobius"/>
    </source>
</evidence>
<feature type="transmembrane region" description="Helical" evidence="18">
    <location>
        <begin position="370"/>
        <end position="394"/>
    </location>
</feature>
<dbReference type="SMART" id="SM00079">
    <property type="entry name" value="PBPe"/>
    <property type="match status" value="1"/>
</dbReference>
<dbReference type="InterPro" id="IPR015683">
    <property type="entry name" value="Ionotropic_Glu_rcpt"/>
</dbReference>
<keyword evidence="6" id="KW-0479">Metal-binding</keyword>
<keyword evidence="4" id="KW-1003">Cell membrane</keyword>
<gene>
    <name evidence="21" type="ORF">X975_01904</name>
</gene>
<dbReference type="AlphaFoldDB" id="A0A087TKN4"/>